<sequence length="820" mass="91319">MSTINGDGGRTTPLPKTNGEKFNGTSGEATDDVKATQQHIKNLETELKHAREALSALKADRKRLKAEKFDVLNQMKQLYATLEDKEKELREFIRAYEKRMRESESALRQLIQERNEAEREKWTILRHARDEAERCLTVTTQLTARDAKIDQLQEELAQVRQQLNRQQQQMASQRISPTIAISMSANNSGSNSHHQQQQRLSLVTTARQKRSSISSMDSAAVVSDACDEPLYSRIDHSSSNESQREATTAAMSSITAPSNHDGAALAAALVDQLMADVDSLSMSSIVPGSLLSAATMDSGDARKLDEMTCHQSLASDSGWKSTDQLSLTSFGSKTMNKLTLNKSISRNGGPWGSISRVFSRASKQRKTLDLSIYEGPPRERDSRRSWSPRSSLCTTPLTEETVADRFRFWDEAQSWAVERWKAGHVLAWLEFGMGMGRYLPACAENIKSGRVLLELSDTEIEAGLGLNHAMHRKKVRLAIEERRPGQPVRYPLLSTLGNSWVANEWLTDIGLTQYADIFHTCLMDARLLDNLTKRELEKHLGVTRKAHQASIVQAITFLRMIKYDRQAINERRRQCDVIDCDPLVWTNQRFITWARGIDLAEYADNLRESGIHGALVILDPTFNADVMATAMGIPTSKNIIRRHLATELESLIQITRARYEQRSRQARTERKRVEKMDGNSSLGRNLSRSFTTGLVSSGPNQEDVYGRSAENNGMFGIKSNVRASFHASLSRAFGRKIKQDRAAAAAAAATAVSGNGNITTSDDRDALIANSSDTVGAPASASSSSIYSDAKDWTLKNSQADNHRRVKSSSDIEKITVTRV</sequence>
<feature type="region of interest" description="Disordered" evidence="1">
    <location>
        <begin position="183"/>
        <end position="216"/>
    </location>
</feature>
<dbReference type="EMBL" id="CAKKLH010000223">
    <property type="protein sequence ID" value="CAH0106145.1"/>
    <property type="molecule type" value="Genomic_DNA"/>
</dbReference>
<dbReference type="Pfam" id="PF07647">
    <property type="entry name" value="SAM_2"/>
    <property type="match status" value="1"/>
</dbReference>
<feature type="compositionally biased region" description="Polar residues" evidence="1">
    <location>
        <begin position="678"/>
        <end position="700"/>
    </location>
</feature>
<dbReference type="Gene3D" id="1.10.150.50">
    <property type="entry name" value="Transcription Factor, Ets-1"/>
    <property type="match status" value="3"/>
</dbReference>
<evidence type="ECO:0000259" key="2">
    <source>
        <dbReference type="PROSITE" id="PS50105"/>
    </source>
</evidence>
<dbReference type="Pfam" id="PF25986">
    <property type="entry name" value="Kazrin"/>
    <property type="match status" value="1"/>
</dbReference>
<dbReference type="InterPro" id="IPR059089">
    <property type="entry name" value="Kazrin_N"/>
</dbReference>
<dbReference type="PANTHER" id="PTHR12776">
    <property type="entry name" value="KAZRIN-RELATED"/>
    <property type="match status" value="1"/>
</dbReference>
<feature type="compositionally biased region" description="Low complexity" evidence="1">
    <location>
        <begin position="184"/>
        <end position="198"/>
    </location>
</feature>
<organism evidence="3 4">
    <name type="scientific">Daphnia galeata</name>
    <dbReference type="NCBI Taxonomy" id="27404"/>
    <lineage>
        <taxon>Eukaryota</taxon>
        <taxon>Metazoa</taxon>
        <taxon>Ecdysozoa</taxon>
        <taxon>Arthropoda</taxon>
        <taxon>Crustacea</taxon>
        <taxon>Branchiopoda</taxon>
        <taxon>Diplostraca</taxon>
        <taxon>Cladocera</taxon>
        <taxon>Anomopoda</taxon>
        <taxon>Daphniidae</taxon>
        <taxon>Daphnia</taxon>
    </lineage>
</organism>
<feature type="compositionally biased region" description="Basic and acidic residues" evidence="1">
    <location>
        <begin position="662"/>
        <end position="677"/>
    </location>
</feature>
<reference evidence="3" key="1">
    <citation type="submission" date="2021-11" db="EMBL/GenBank/DDBJ databases">
        <authorList>
            <person name="Schell T."/>
        </authorList>
    </citation>
    <scope>NUCLEOTIDE SEQUENCE</scope>
    <source>
        <strain evidence="3">M5</strain>
    </source>
</reference>
<feature type="domain" description="SAM" evidence="2">
    <location>
        <begin position="420"/>
        <end position="485"/>
    </location>
</feature>
<keyword evidence="4" id="KW-1185">Reference proteome</keyword>
<gene>
    <name evidence="3" type="ORF">DGAL_LOCUS9296</name>
</gene>
<evidence type="ECO:0000313" key="4">
    <source>
        <dbReference type="Proteomes" id="UP000789390"/>
    </source>
</evidence>
<accession>A0A8J2RWE1</accession>
<dbReference type="InterPro" id="IPR037616">
    <property type="entry name" value="Kazrin_SAM_rpt_3"/>
</dbReference>
<dbReference type="OrthoDB" id="6430345at2759"/>
<dbReference type="SUPFAM" id="SSF47769">
    <property type="entry name" value="SAM/Pointed domain"/>
    <property type="match status" value="3"/>
</dbReference>
<dbReference type="InterPro" id="IPR001660">
    <property type="entry name" value="SAM"/>
</dbReference>
<dbReference type="Pfam" id="PF00536">
    <property type="entry name" value="SAM_1"/>
    <property type="match status" value="2"/>
</dbReference>
<dbReference type="SMART" id="SM00454">
    <property type="entry name" value="SAM"/>
    <property type="match status" value="3"/>
</dbReference>
<dbReference type="PANTHER" id="PTHR12776:SF1">
    <property type="entry name" value="KAZRIN"/>
    <property type="match status" value="1"/>
</dbReference>
<dbReference type="AlphaFoldDB" id="A0A8J2RWE1"/>
<evidence type="ECO:0000313" key="3">
    <source>
        <dbReference type="EMBL" id="CAH0106145.1"/>
    </source>
</evidence>
<feature type="domain" description="SAM" evidence="2">
    <location>
        <begin position="504"/>
        <end position="561"/>
    </location>
</feature>
<evidence type="ECO:0000256" key="1">
    <source>
        <dbReference type="SAM" id="MobiDB-lite"/>
    </source>
</evidence>
<dbReference type="InterPro" id="IPR013761">
    <property type="entry name" value="SAM/pointed_sf"/>
</dbReference>
<dbReference type="Proteomes" id="UP000789390">
    <property type="component" value="Unassembled WGS sequence"/>
</dbReference>
<feature type="region of interest" description="Disordered" evidence="1">
    <location>
        <begin position="662"/>
        <end position="707"/>
    </location>
</feature>
<dbReference type="InterPro" id="IPR037614">
    <property type="entry name" value="Kazrin"/>
</dbReference>
<feature type="region of interest" description="Disordered" evidence="1">
    <location>
        <begin position="1"/>
        <end position="36"/>
    </location>
</feature>
<proteinExistence type="predicted"/>
<comment type="caution">
    <text evidence="3">The sequence shown here is derived from an EMBL/GenBank/DDBJ whole genome shotgun (WGS) entry which is preliminary data.</text>
</comment>
<name>A0A8J2RWE1_9CRUS</name>
<dbReference type="CDD" id="cd09570">
    <property type="entry name" value="SAM_kazrin_repeat3"/>
    <property type="match status" value="1"/>
</dbReference>
<dbReference type="PROSITE" id="PS50105">
    <property type="entry name" value="SAM_DOMAIN"/>
    <property type="match status" value="2"/>
</dbReference>
<protein>
    <recommendedName>
        <fullName evidence="2">SAM domain-containing protein</fullName>
    </recommendedName>
</protein>